<dbReference type="Pfam" id="PF06564">
    <property type="entry name" value="CBP_BcsQ"/>
    <property type="match status" value="1"/>
</dbReference>
<dbReference type="Proteomes" id="UP000198418">
    <property type="component" value="Unassembled WGS sequence"/>
</dbReference>
<dbReference type="InterPro" id="IPR050445">
    <property type="entry name" value="Bact_polysacc_biosynth/exp"/>
</dbReference>
<dbReference type="AlphaFoldDB" id="A0A212REV2"/>
<accession>A0A212REV2</accession>
<reference evidence="2" key="1">
    <citation type="submission" date="2017-06" db="EMBL/GenBank/DDBJ databases">
        <authorList>
            <person name="Varghese N."/>
            <person name="Submissions S."/>
        </authorList>
    </citation>
    <scope>NUCLEOTIDE SEQUENCE [LARGE SCALE GENOMIC DNA]</scope>
    <source>
        <strain evidence="2">DSM 137</strain>
    </source>
</reference>
<sequence length="240" mass="24853">MTEVLEFEPRGRGWGEVQDFARDEDAQRSEFAGRFSPLLGMVERPVGGAAETIRSIRAALMSAGFGRGGLALVAPRGGQGTTVLAANLALAFAQLEVKTLLVDANLRRPGLGALFGVAGPRAGLAECLARREAEPPLVRGLAPHLALLPAGAPPSNPQDLIASVTFAGLTARWAEAFDLVIYDSPPALESADAALIAARAGAAMITARLDSARYDEVRRVGDDLRGNGCVIAGVVGAGFA</sequence>
<dbReference type="Gene3D" id="3.40.50.300">
    <property type="entry name" value="P-loop containing nucleotide triphosphate hydrolases"/>
    <property type="match status" value="1"/>
</dbReference>
<keyword evidence="2" id="KW-1185">Reference proteome</keyword>
<protein>
    <submittedName>
        <fullName evidence="1">Chromosome partitioning ATPase, Mrp family, contains Fe-S cluster</fullName>
    </submittedName>
</protein>
<organism evidence="1 2">
    <name type="scientific">Rhodoblastus acidophilus</name>
    <name type="common">Rhodopseudomonas acidophila</name>
    <dbReference type="NCBI Taxonomy" id="1074"/>
    <lineage>
        <taxon>Bacteria</taxon>
        <taxon>Pseudomonadati</taxon>
        <taxon>Pseudomonadota</taxon>
        <taxon>Alphaproteobacteria</taxon>
        <taxon>Hyphomicrobiales</taxon>
        <taxon>Rhodoblastaceae</taxon>
        <taxon>Rhodoblastus</taxon>
    </lineage>
</organism>
<dbReference type="SUPFAM" id="SSF52540">
    <property type="entry name" value="P-loop containing nucleoside triphosphate hydrolases"/>
    <property type="match status" value="1"/>
</dbReference>
<gene>
    <name evidence="1" type="ORF">SAMN06265338_10426</name>
</gene>
<dbReference type="RefSeq" id="WP_088520504.1">
    <property type="nucleotide sequence ID" value="NZ_FYDG01000004.1"/>
</dbReference>
<dbReference type="InterPro" id="IPR027417">
    <property type="entry name" value="P-loop_NTPase"/>
</dbReference>
<name>A0A212REV2_RHOAC</name>
<dbReference type="EMBL" id="FYDG01000004">
    <property type="protein sequence ID" value="SNB70788.1"/>
    <property type="molecule type" value="Genomic_DNA"/>
</dbReference>
<dbReference type="InterPro" id="IPR017746">
    <property type="entry name" value="Cellulose_synthase_operon_BcsQ"/>
</dbReference>
<dbReference type="GO" id="GO:0005886">
    <property type="term" value="C:plasma membrane"/>
    <property type="evidence" value="ECO:0007669"/>
    <property type="project" value="TreeGrafter"/>
</dbReference>
<dbReference type="OrthoDB" id="230260at2"/>
<dbReference type="PANTHER" id="PTHR32309">
    <property type="entry name" value="TYROSINE-PROTEIN KINASE"/>
    <property type="match status" value="1"/>
</dbReference>
<evidence type="ECO:0000313" key="1">
    <source>
        <dbReference type="EMBL" id="SNB70788.1"/>
    </source>
</evidence>
<proteinExistence type="predicted"/>
<dbReference type="GO" id="GO:0004713">
    <property type="term" value="F:protein tyrosine kinase activity"/>
    <property type="evidence" value="ECO:0007669"/>
    <property type="project" value="TreeGrafter"/>
</dbReference>
<evidence type="ECO:0000313" key="2">
    <source>
        <dbReference type="Proteomes" id="UP000198418"/>
    </source>
</evidence>
<dbReference type="PANTHER" id="PTHR32309:SF13">
    <property type="entry name" value="FERRIC ENTEROBACTIN TRANSPORT PROTEIN FEPE"/>
    <property type="match status" value="1"/>
</dbReference>